<dbReference type="EMBL" id="JAKWBL010000001">
    <property type="protein sequence ID" value="MCH5596818.1"/>
    <property type="molecule type" value="Genomic_DNA"/>
</dbReference>
<evidence type="ECO:0000313" key="3">
    <source>
        <dbReference type="Proteomes" id="UP001202248"/>
    </source>
</evidence>
<protein>
    <recommendedName>
        <fullName evidence="4">RagB/SusD family nutrient uptake outer membrane protein</fullName>
    </recommendedName>
</protein>
<name>A0ABS9SEP5_9BACT</name>
<evidence type="ECO:0008006" key="4">
    <source>
        <dbReference type="Google" id="ProtNLM"/>
    </source>
</evidence>
<keyword evidence="1" id="KW-0732">Signal</keyword>
<feature type="chain" id="PRO_5047214166" description="RagB/SusD family nutrient uptake outer membrane protein" evidence="1">
    <location>
        <begin position="22"/>
        <end position="128"/>
    </location>
</feature>
<dbReference type="InterPro" id="IPR011990">
    <property type="entry name" value="TPR-like_helical_dom_sf"/>
</dbReference>
<comment type="caution">
    <text evidence="2">The sequence shown here is derived from an EMBL/GenBank/DDBJ whole genome shotgun (WGS) entry which is preliminary data.</text>
</comment>
<feature type="signal peptide" evidence="1">
    <location>
        <begin position="1"/>
        <end position="21"/>
    </location>
</feature>
<dbReference type="PROSITE" id="PS51257">
    <property type="entry name" value="PROKAR_LIPOPROTEIN"/>
    <property type="match status" value="1"/>
</dbReference>
<evidence type="ECO:0000256" key="1">
    <source>
        <dbReference type="SAM" id="SignalP"/>
    </source>
</evidence>
<reference evidence="2 3" key="1">
    <citation type="submission" date="2022-02" db="EMBL/GenBank/DDBJ databases">
        <authorList>
            <person name="Min J."/>
        </authorList>
    </citation>
    <scope>NUCLEOTIDE SEQUENCE [LARGE SCALE GENOMIC DNA]</scope>
    <source>
        <strain evidence="2 3">GR10-1</strain>
    </source>
</reference>
<dbReference type="SUPFAM" id="SSF48452">
    <property type="entry name" value="TPR-like"/>
    <property type="match status" value="1"/>
</dbReference>
<accession>A0ABS9SEP5</accession>
<dbReference type="Proteomes" id="UP001202248">
    <property type="component" value="Unassembled WGS sequence"/>
</dbReference>
<proteinExistence type="predicted"/>
<keyword evidence="3" id="KW-1185">Reference proteome</keyword>
<gene>
    <name evidence="2" type="ORF">MKP09_02205</name>
</gene>
<dbReference type="RefSeq" id="WP_240826233.1">
    <property type="nucleotide sequence ID" value="NZ_JAKWBL010000001.1"/>
</dbReference>
<organism evidence="2 3">
    <name type="scientific">Niabella ginsengisoli</name>
    <dbReference type="NCBI Taxonomy" id="522298"/>
    <lineage>
        <taxon>Bacteria</taxon>
        <taxon>Pseudomonadati</taxon>
        <taxon>Bacteroidota</taxon>
        <taxon>Chitinophagia</taxon>
        <taxon>Chitinophagales</taxon>
        <taxon>Chitinophagaceae</taxon>
        <taxon>Niabella</taxon>
    </lineage>
</organism>
<evidence type="ECO:0000313" key="2">
    <source>
        <dbReference type="EMBL" id="MCH5596818.1"/>
    </source>
</evidence>
<sequence>MKNLKHIILSSLLFLAFTSCKKWLDVNTDPNNPNNESVLVENRLPWIQHFYTYTAGVTNFRTACQAGVYYSNSGSANPFTTTWIASTGNTTPYQTWFVEVASNLKDLYNSAEKKALTPTWLRPKYFTR</sequence>